<dbReference type="Pfam" id="PF00589">
    <property type="entry name" value="Phage_integrase"/>
    <property type="match status" value="1"/>
</dbReference>
<comment type="caution">
    <text evidence="8">The sequence shown here is derived from an EMBL/GenBank/DDBJ whole genome shotgun (WGS) entry which is preliminary data.</text>
</comment>
<keyword evidence="3 5" id="KW-0238">DNA-binding</keyword>
<dbReference type="SUPFAM" id="SSF56349">
    <property type="entry name" value="DNA breaking-rejoining enzymes"/>
    <property type="match status" value="1"/>
</dbReference>
<dbReference type="InterPro" id="IPR025166">
    <property type="entry name" value="Integrase_DNA_bind_dom"/>
</dbReference>
<dbReference type="Pfam" id="PF13356">
    <property type="entry name" value="Arm-DNA-bind_3"/>
    <property type="match status" value="1"/>
</dbReference>
<dbReference type="Gene3D" id="3.30.160.390">
    <property type="entry name" value="Integrase, DNA-binding domain"/>
    <property type="match status" value="1"/>
</dbReference>
<evidence type="ECO:0000259" key="6">
    <source>
        <dbReference type="PROSITE" id="PS51898"/>
    </source>
</evidence>
<proteinExistence type="inferred from homology"/>
<dbReference type="EMBL" id="PQSP01000007">
    <property type="protein sequence ID" value="RUS65996.1"/>
    <property type="molecule type" value="Genomic_DNA"/>
</dbReference>
<feature type="domain" description="Core-binding (CB)" evidence="7">
    <location>
        <begin position="100"/>
        <end position="188"/>
    </location>
</feature>
<comment type="similarity">
    <text evidence="1">Belongs to the 'phage' integrase family.</text>
</comment>
<accession>A0A433SB66</accession>
<protein>
    <submittedName>
        <fullName evidence="8">Prophage integrase IntS</fullName>
    </submittedName>
</protein>
<dbReference type="GO" id="GO:0006310">
    <property type="term" value="P:DNA recombination"/>
    <property type="evidence" value="ECO:0007669"/>
    <property type="project" value="UniProtKB-KW"/>
</dbReference>
<dbReference type="InterPro" id="IPR011010">
    <property type="entry name" value="DNA_brk_join_enz"/>
</dbReference>
<dbReference type="RefSeq" id="WP_126980536.1">
    <property type="nucleotide sequence ID" value="NZ_PQSP01000007.1"/>
</dbReference>
<dbReference type="PROSITE" id="PS51900">
    <property type="entry name" value="CB"/>
    <property type="match status" value="1"/>
</dbReference>
<gene>
    <name evidence="8" type="primary">intS_4</name>
    <name evidence="8" type="ORF">CUZ56_02352</name>
</gene>
<dbReference type="InterPro" id="IPR050808">
    <property type="entry name" value="Phage_Integrase"/>
</dbReference>
<name>A0A433SB66_9BURK</name>
<dbReference type="Proteomes" id="UP000286947">
    <property type="component" value="Unassembled WGS sequence"/>
</dbReference>
<evidence type="ECO:0000313" key="8">
    <source>
        <dbReference type="EMBL" id="RUS65996.1"/>
    </source>
</evidence>
<dbReference type="GO" id="GO:0003677">
    <property type="term" value="F:DNA binding"/>
    <property type="evidence" value="ECO:0007669"/>
    <property type="project" value="UniProtKB-UniRule"/>
</dbReference>
<dbReference type="Gene3D" id="1.10.443.10">
    <property type="entry name" value="Intergrase catalytic core"/>
    <property type="match status" value="1"/>
</dbReference>
<dbReference type="InterPro" id="IPR053876">
    <property type="entry name" value="Phage_int_M"/>
</dbReference>
<keyword evidence="4" id="KW-0233">DNA recombination</keyword>
<keyword evidence="9" id="KW-1185">Reference proteome</keyword>
<dbReference type="InterPro" id="IPR010998">
    <property type="entry name" value="Integrase_recombinase_N"/>
</dbReference>
<reference evidence="8 9" key="1">
    <citation type="submission" date="2018-01" db="EMBL/GenBank/DDBJ databases">
        <title>Saezia sanguinis gen. nov., sp. nov., in the order Burkholderiales isolated from human blood.</title>
        <authorList>
            <person name="Medina-Pascual M.J."/>
            <person name="Valdezate S."/>
            <person name="Monzon S."/>
            <person name="Cuesta I."/>
            <person name="Carrasco G."/>
            <person name="Villalon P."/>
            <person name="Saez-Nieto J.A."/>
        </authorList>
    </citation>
    <scope>NUCLEOTIDE SEQUENCE [LARGE SCALE GENOMIC DNA]</scope>
    <source>
        <strain evidence="8 9">CNM695-12</strain>
    </source>
</reference>
<dbReference type="InterPro" id="IPR002104">
    <property type="entry name" value="Integrase_catalytic"/>
</dbReference>
<dbReference type="InterPro" id="IPR044068">
    <property type="entry name" value="CB"/>
</dbReference>
<dbReference type="PROSITE" id="PS51898">
    <property type="entry name" value="TYR_RECOMBINASE"/>
    <property type="match status" value="1"/>
</dbReference>
<evidence type="ECO:0000259" key="7">
    <source>
        <dbReference type="PROSITE" id="PS51900"/>
    </source>
</evidence>
<evidence type="ECO:0000256" key="2">
    <source>
        <dbReference type="ARBA" id="ARBA00022908"/>
    </source>
</evidence>
<feature type="domain" description="Tyr recombinase" evidence="6">
    <location>
        <begin position="212"/>
        <end position="402"/>
    </location>
</feature>
<evidence type="ECO:0000256" key="3">
    <source>
        <dbReference type="ARBA" id="ARBA00023125"/>
    </source>
</evidence>
<evidence type="ECO:0000256" key="1">
    <source>
        <dbReference type="ARBA" id="ARBA00008857"/>
    </source>
</evidence>
<dbReference type="Pfam" id="PF22022">
    <property type="entry name" value="Phage_int_M"/>
    <property type="match status" value="1"/>
</dbReference>
<dbReference type="AlphaFoldDB" id="A0A433SB66"/>
<dbReference type="GO" id="GO:0015074">
    <property type="term" value="P:DNA integration"/>
    <property type="evidence" value="ECO:0007669"/>
    <property type="project" value="UniProtKB-KW"/>
</dbReference>
<dbReference type="OrthoDB" id="9775880at2"/>
<dbReference type="PANTHER" id="PTHR30629:SF2">
    <property type="entry name" value="PROPHAGE INTEGRASE INTS-RELATED"/>
    <property type="match status" value="1"/>
</dbReference>
<dbReference type="CDD" id="cd00801">
    <property type="entry name" value="INT_P4_C"/>
    <property type="match status" value="1"/>
</dbReference>
<dbReference type="InterPro" id="IPR013762">
    <property type="entry name" value="Integrase-like_cat_sf"/>
</dbReference>
<evidence type="ECO:0000256" key="4">
    <source>
        <dbReference type="ARBA" id="ARBA00023172"/>
    </source>
</evidence>
<evidence type="ECO:0000313" key="9">
    <source>
        <dbReference type="Proteomes" id="UP000286947"/>
    </source>
</evidence>
<sequence length="424" mass="49305">MALTDTVVKQARPKNKPYLINDLNGLALYVAGNGNKQWHFRFSWQGKQQRISLGRYPALTLKQARNLRDEAHEQIAVGIDPRYSRKREAISHGDNTQGLITFREFAEVWKAFKFFKLGTHDPKNRQGTRVQIERYLRKDILPELGNLPLERITRADVLAVQRRIEARGSLSIAEKVRGWLNEIFRHAVAEGIIDMNPASEMDIVALPQRPTQYNPFLRMHEIPELLAALHQYQGERQTVLGLRLLLLTGVRTGELRYAEQDEFDLDNALWRVPAESVKQLKKHARSESEEIPPYIVPLSRQAVEVLRELFQLKYPWQNYLFRHRSEPRQTISENTLNQALHRMGFKNRLTGHGIRATLSTALNEMDKYKKAWIEAQLSHSDKDAVSGTYNHALYVEQRRQMMQDWADRLDVWKAEGLEKQTKES</sequence>
<dbReference type="Gene3D" id="1.10.150.130">
    <property type="match status" value="1"/>
</dbReference>
<dbReference type="PANTHER" id="PTHR30629">
    <property type="entry name" value="PROPHAGE INTEGRASE"/>
    <property type="match status" value="1"/>
</dbReference>
<organism evidence="8 9">
    <name type="scientific">Saezia sanguinis</name>
    <dbReference type="NCBI Taxonomy" id="1965230"/>
    <lineage>
        <taxon>Bacteria</taxon>
        <taxon>Pseudomonadati</taxon>
        <taxon>Pseudomonadota</taxon>
        <taxon>Betaproteobacteria</taxon>
        <taxon>Burkholderiales</taxon>
        <taxon>Saeziaceae</taxon>
        <taxon>Saezia</taxon>
    </lineage>
</organism>
<dbReference type="InterPro" id="IPR038488">
    <property type="entry name" value="Integrase_DNA-bd_sf"/>
</dbReference>
<keyword evidence="2" id="KW-0229">DNA integration</keyword>
<evidence type="ECO:0000256" key="5">
    <source>
        <dbReference type="PROSITE-ProRule" id="PRU01248"/>
    </source>
</evidence>